<keyword evidence="1" id="KW-1133">Transmembrane helix</keyword>
<sequence length="109" mass="12229">MMRPRRAHPDQMSLDWSKDAEIERIIEARVAIRAETEAIRWRFRLIFVESLMMAALVLAAGLTLGQPTALVMRGAFLVGIACLASGMLLIVLSGVTCNILDHVRGRRRR</sequence>
<reference evidence="3" key="1">
    <citation type="journal article" date="2019" name="Int. J. Syst. Evol. Microbiol.">
        <title>The Global Catalogue of Microorganisms (GCM) 10K type strain sequencing project: providing services to taxonomists for standard genome sequencing and annotation.</title>
        <authorList>
            <consortium name="The Broad Institute Genomics Platform"/>
            <consortium name="The Broad Institute Genome Sequencing Center for Infectious Disease"/>
            <person name="Wu L."/>
            <person name="Ma J."/>
        </authorList>
    </citation>
    <scope>NUCLEOTIDE SEQUENCE [LARGE SCALE GENOMIC DNA]</scope>
    <source>
        <strain evidence="3">CGMCC 1.6784</strain>
    </source>
</reference>
<comment type="caution">
    <text evidence="2">The sequence shown here is derived from an EMBL/GenBank/DDBJ whole genome shotgun (WGS) entry which is preliminary data.</text>
</comment>
<organism evidence="2 3">
    <name type="scientific">Novosphingobium indicum</name>
    <dbReference type="NCBI Taxonomy" id="462949"/>
    <lineage>
        <taxon>Bacteria</taxon>
        <taxon>Pseudomonadati</taxon>
        <taxon>Pseudomonadota</taxon>
        <taxon>Alphaproteobacteria</taxon>
        <taxon>Sphingomonadales</taxon>
        <taxon>Sphingomonadaceae</taxon>
        <taxon>Novosphingobium</taxon>
    </lineage>
</organism>
<evidence type="ECO:0000256" key="1">
    <source>
        <dbReference type="SAM" id="Phobius"/>
    </source>
</evidence>
<evidence type="ECO:0000313" key="2">
    <source>
        <dbReference type="EMBL" id="GGN57371.1"/>
    </source>
</evidence>
<dbReference type="RefSeq" id="WP_308422614.1">
    <property type="nucleotide sequence ID" value="NZ_BMLK01000019.1"/>
</dbReference>
<evidence type="ECO:0008006" key="4">
    <source>
        <dbReference type="Google" id="ProtNLM"/>
    </source>
</evidence>
<feature type="transmembrane region" description="Helical" evidence="1">
    <location>
        <begin position="76"/>
        <end position="100"/>
    </location>
</feature>
<keyword evidence="1" id="KW-0472">Membrane</keyword>
<keyword evidence="1" id="KW-0812">Transmembrane</keyword>
<evidence type="ECO:0000313" key="3">
    <source>
        <dbReference type="Proteomes" id="UP000605099"/>
    </source>
</evidence>
<feature type="transmembrane region" description="Helical" evidence="1">
    <location>
        <begin position="43"/>
        <end position="64"/>
    </location>
</feature>
<dbReference type="Proteomes" id="UP000605099">
    <property type="component" value="Unassembled WGS sequence"/>
</dbReference>
<dbReference type="EMBL" id="BMLK01000019">
    <property type="protein sequence ID" value="GGN57371.1"/>
    <property type="molecule type" value="Genomic_DNA"/>
</dbReference>
<name>A0ABQ2JW89_9SPHN</name>
<gene>
    <name evidence="2" type="ORF">GCM10011349_35900</name>
</gene>
<protein>
    <recommendedName>
        <fullName evidence="4">DUF3040 domain-containing protein</fullName>
    </recommendedName>
</protein>
<proteinExistence type="predicted"/>
<accession>A0ABQ2JW89</accession>
<keyword evidence="3" id="KW-1185">Reference proteome</keyword>